<evidence type="ECO:0000256" key="4">
    <source>
        <dbReference type="ARBA" id="ARBA00022485"/>
    </source>
</evidence>
<comment type="function">
    <text evidence="14">Member of the two-component regulatory system NreB/NreC involved in the control of dissimilatory nitrate/nitrite reduction in response to oxygen. NreB functions as a direct oxygen sensor histidine kinase which is autophosphorylated, in the absence of oxygen, probably at the conserved histidine residue, and transfers its phosphate group probably to a conserved aspartate residue of NreC. NreB/NreC activates the expression of the nitrate (narGHJI) and nitrite (nir) reductase operons, as well as the putative nitrate transporter gene narT.</text>
</comment>
<dbReference type="GO" id="GO:0046983">
    <property type="term" value="F:protein dimerization activity"/>
    <property type="evidence" value="ECO:0007669"/>
    <property type="project" value="InterPro"/>
</dbReference>
<evidence type="ECO:0000259" key="17">
    <source>
        <dbReference type="PROSITE" id="PS50109"/>
    </source>
</evidence>
<evidence type="ECO:0000256" key="7">
    <source>
        <dbReference type="ARBA" id="ARBA00022723"/>
    </source>
</evidence>
<dbReference type="InterPro" id="IPR036890">
    <property type="entry name" value="HATPase_C_sf"/>
</dbReference>
<dbReference type="Proteomes" id="UP000010716">
    <property type="component" value="Unassembled WGS sequence"/>
</dbReference>
<dbReference type="Pfam" id="PF02518">
    <property type="entry name" value="HATPase_c"/>
    <property type="match status" value="1"/>
</dbReference>
<dbReference type="InterPro" id="IPR003594">
    <property type="entry name" value="HATPase_dom"/>
</dbReference>
<evidence type="ECO:0000313" key="18">
    <source>
        <dbReference type="EMBL" id="EGL82053.1"/>
    </source>
</evidence>
<evidence type="ECO:0000256" key="14">
    <source>
        <dbReference type="ARBA" id="ARBA00024827"/>
    </source>
</evidence>
<dbReference type="GO" id="GO:0000155">
    <property type="term" value="F:phosphorelay sensor kinase activity"/>
    <property type="evidence" value="ECO:0007669"/>
    <property type="project" value="UniProtKB-UniRule"/>
</dbReference>
<protein>
    <recommendedName>
        <fullName evidence="15">Signal transduction histidine-protein kinase/phosphatase DegS</fullName>
        <ecNumber evidence="15">2.7.13.3</ecNumber>
        <ecNumber evidence="15">3.1.3.-</ecNumber>
    </recommendedName>
</protein>
<evidence type="ECO:0000256" key="1">
    <source>
        <dbReference type="ARBA" id="ARBA00000085"/>
    </source>
</evidence>
<keyword evidence="8 15" id="KW-0547">Nucleotide-binding</keyword>
<dbReference type="InterPro" id="IPR005467">
    <property type="entry name" value="His_kinase_dom"/>
</dbReference>
<dbReference type="InterPro" id="IPR008595">
    <property type="entry name" value="DegS"/>
</dbReference>
<keyword evidence="6 15" id="KW-0808">Transferase</keyword>
<evidence type="ECO:0000256" key="13">
    <source>
        <dbReference type="ARBA" id="ARBA00023014"/>
    </source>
</evidence>
<dbReference type="EC" id="3.1.3.-" evidence="15"/>
<dbReference type="GO" id="GO:0051539">
    <property type="term" value="F:4 iron, 4 sulfur cluster binding"/>
    <property type="evidence" value="ECO:0007669"/>
    <property type="project" value="UniProtKB-KW"/>
</dbReference>
<keyword evidence="12 15" id="KW-0902">Two-component regulatory system</keyword>
<evidence type="ECO:0000256" key="15">
    <source>
        <dbReference type="PIRNR" id="PIRNR003169"/>
    </source>
</evidence>
<comment type="subcellular location">
    <subcellularLocation>
        <location evidence="3 15">Cytoplasm</location>
    </subcellularLocation>
</comment>
<dbReference type="GO" id="GO:0046872">
    <property type="term" value="F:metal ion binding"/>
    <property type="evidence" value="ECO:0007669"/>
    <property type="project" value="UniProtKB-KW"/>
</dbReference>
<evidence type="ECO:0000256" key="5">
    <source>
        <dbReference type="ARBA" id="ARBA00022490"/>
    </source>
</evidence>
<keyword evidence="4" id="KW-0004">4Fe-4S</keyword>
<evidence type="ECO:0000313" key="20">
    <source>
        <dbReference type="Proteomes" id="UP000010716"/>
    </source>
</evidence>
<accession>F5L9B1</accession>
<feature type="coiled-coil region" evidence="16">
    <location>
        <begin position="30"/>
        <end position="135"/>
    </location>
</feature>
<dbReference type="Proteomes" id="UP000825179">
    <property type="component" value="Chromosome"/>
</dbReference>
<keyword evidence="7" id="KW-0479">Metal-binding</keyword>
<keyword evidence="5 15" id="KW-0963">Cytoplasm</keyword>
<dbReference type="PANTHER" id="PTHR24421:SF55">
    <property type="entry name" value="SENSOR HISTIDINE KINASE YDFH"/>
    <property type="match status" value="1"/>
</dbReference>
<dbReference type="GO" id="GO:0004721">
    <property type="term" value="F:phosphoprotein phosphatase activity"/>
    <property type="evidence" value="ECO:0007669"/>
    <property type="project" value="UniProtKB-UniRule"/>
</dbReference>
<dbReference type="GO" id="GO:0016020">
    <property type="term" value="C:membrane"/>
    <property type="evidence" value="ECO:0007669"/>
    <property type="project" value="InterPro"/>
</dbReference>
<sequence length="381" mass="43841">MTLDSQLLDQILNKTVSTVETSQRQIYELAEQALSERERLKLELEQVNQKIAEAIATTDRLDRELRQARSRLAEASRRFNRINEGELKRVYEQAHHLQMELRLSEEKEKQFRERRDDLQRRLKQMDMMIDKAQNLATQISVVLHYLTGDLSQVSKIIEEAKASQALGLKVIQAQEEERKRVAREIHDGPAQSLANVLLQTEIIDRTYQQGQSEQVKQEMEVLKRNVRETLSDIRRIIFDLRPMALDDLGLVPTLHKYMEKIKETHSIKAEFRVRGKEPQLPSAMVVALFRLAQEGITNVLKHARASHMLVKLDFNASGVYLVVQDNGRGFDPAQQHEEGFGLLGMKERVKLLEGEFHLSSRVGRGTKLVIKIPIKGKANTT</sequence>
<keyword evidence="9 15" id="KW-0418">Kinase</keyword>
<evidence type="ECO:0000313" key="21">
    <source>
        <dbReference type="Proteomes" id="UP000825179"/>
    </source>
</evidence>
<evidence type="ECO:0000256" key="11">
    <source>
        <dbReference type="ARBA" id="ARBA00023004"/>
    </source>
</evidence>
<evidence type="ECO:0000256" key="12">
    <source>
        <dbReference type="ARBA" id="ARBA00023012"/>
    </source>
</evidence>
<organism evidence="18 20">
    <name type="scientific">Caldalkalibacillus thermarum (strain TA2.A1)</name>
    <dbReference type="NCBI Taxonomy" id="986075"/>
    <lineage>
        <taxon>Bacteria</taxon>
        <taxon>Bacillati</taxon>
        <taxon>Bacillota</taxon>
        <taxon>Bacilli</taxon>
        <taxon>Bacillales</taxon>
        <taxon>Bacillaceae</taxon>
        <taxon>Caldalkalibacillus</taxon>
    </lineage>
</organism>
<dbReference type="PANTHER" id="PTHR24421">
    <property type="entry name" value="NITRATE/NITRITE SENSOR PROTEIN NARX-RELATED"/>
    <property type="match status" value="1"/>
</dbReference>
<comment type="cofactor">
    <cofactor evidence="2">
        <name>[4Fe-4S] cluster</name>
        <dbReference type="ChEBI" id="CHEBI:49883"/>
    </cofactor>
</comment>
<reference evidence="19" key="3">
    <citation type="submission" date="2021-08" db="EMBL/GenBank/DDBJ databases">
        <authorList>
            <person name="de Jong S."/>
            <person name="van den Broek M."/>
            <person name="Merkel A."/>
            <person name="de la Torre Cortes P."/>
            <person name="Kalamorz F."/>
            <person name="Cook G."/>
            <person name="van Loosdrecht M."/>
            <person name="McMillan D."/>
        </authorList>
    </citation>
    <scope>NUCLEOTIDE SEQUENCE</scope>
    <source>
        <strain evidence="19">TA2.A1</strain>
    </source>
</reference>
<dbReference type="EMBL" id="AFCE01000156">
    <property type="protein sequence ID" value="EGL82053.1"/>
    <property type="molecule type" value="Genomic_DNA"/>
</dbReference>
<dbReference type="Gene3D" id="1.20.5.1930">
    <property type="match status" value="1"/>
</dbReference>
<dbReference type="InterPro" id="IPR004358">
    <property type="entry name" value="Sig_transdc_His_kin-like_C"/>
</dbReference>
<dbReference type="InterPro" id="IPR016381">
    <property type="entry name" value="Sig_transdc_His_kinase_DegS"/>
</dbReference>
<dbReference type="Pfam" id="PF05384">
    <property type="entry name" value="DegS"/>
    <property type="match status" value="1"/>
</dbReference>
<reference evidence="18 20" key="1">
    <citation type="journal article" date="2011" name="J. Bacteriol.">
        <title>Draft genome sequence of the thermoalkaliphilic Caldalkalibacillus thermarum strain TA2.A1.</title>
        <authorList>
            <person name="Kalamorz F."/>
            <person name="Keis S."/>
            <person name="McMillan D.G."/>
            <person name="Olsson K."/>
            <person name="Stanton J.A."/>
            <person name="Stockwell P."/>
            <person name="Black M.A."/>
            <person name="Klingeman D.M."/>
            <person name="Land M.L."/>
            <person name="Han C.S."/>
            <person name="Martin S.L."/>
            <person name="Becher S.A."/>
            <person name="Peddie C.J."/>
            <person name="Morgan H.W."/>
            <person name="Matthies D."/>
            <person name="Preiss L."/>
            <person name="Meier T."/>
            <person name="Brown S.D."/>
            <person name="Cook G.M."/>
        </authorList>
    </citation>
    <scope>NUCLEOTIDE SEQUENCE [LARGE SCALE GENOMIC DNA]</scope>
    <source>
        <strain evidence="18 20">TA2.A1</strain>
    </source>
</reference>
<evidence type="ECO:0000256" key="8">
    <source>
        <dbReference type="ARBA" id="ARBA00022741"/>
    </source>
</evidence>
<dbReference type="InterPro" id="IPR011712">
    <property type="entry name" value="Sig_transdc_His_kin_sub3_dim/P"/>
</dbReference>
<comment type="function">
    <text evidence="15">Member of the two-component regulatory system DegS/DegU, which plays an important role in the transition growth phase.</text>
</comment>
<dbReference type="SUPFAM" id="SSF55874">
    <property type="entry name" value="ATPase domain of HSP90 chaperone/DNA topoisomerase II/histidine kinase"/>
    <property type="match status" value="1"/>
</dbReference>
<evidence type="ECO:0000256" key="9">
    <source>
        <dbReference type="ARBA" id="ARBA00022777"/>
    </source>
</evidence>
<dbReference type="PROSITE" id="PS50109">
    <property type="entry name" value="HIS_KIN"/>
    <property type="match status" value="1"/>
</dbReference>
<keyword evidence="15" id="KW-0378">Hydrolase</keyword>
<dbReference type="SMART" id="SM00387">
    <property type="entry name" value="HATPase_c"/>
    <property type="match status" value="1"/>
</dbReference>
<keyword evidence="11" id="KW-0408">Iron</keyword>
<evidence type="ECO:0000256" key="3">
    <source>
        <dbReference type="ARBA" id="ARBA00004496"/>
    </source>
</evidence>
<dbReference type="EMBL" id="CP082237">
    <property type="protein sequence ID" value="QZT34028.1"/>
    <property type="molecule type" value="Genomic_DNA"/>
</dbReference>
<dbReference type="OrthoDB" id="9781904at2"/>
<proteinExistence type="predicted"/>
<dbReference type="AlphaFoldDB" id="F5L9B1"/>
<feature type="domain" description="Histidine kinase" evidence="17">
    <location>
        <begin position="184"/>
        <end position="376"/>
    </location>
</feature>
<name>F5L9B1_CALTT</name>
<dbReference type="PRINTS" id="PR00344">
    <property type="entry name" value="BCTRLSENSOR"/>
</dbReference>
<dbReference type="EC" id="2.7.13.3" evidence="15"/>
<comment type="catalytic activity">
    <reaction evidence="1 15">
        <text>ATP + protein L-histidine = ADP + protein N-phospho-L-histidine.</text>
        <dbReference type="EC" id="2.7.13.3"/>
    </reaction>
</comment>
<dbReference type="GO" id="GO:0005737">
    <property type="term" value="C:cytoplasm"/>
    <property type="evidence" value="ECO:0007669"/>
    <property type="project" value="UniProtKB-SubCell"/>
</dbReference>
<keyword evidence="15" id="KW-0904">Protein phosphatase</keyword>
<evidence type="ECO:0000256" key="10">
    <source>
        <dbReference type="ARBA" id="ARBA00022840"/>
    </source>
</evidence>
<dbReference type="GO" id="GO:0005524">
    <property type="term" value="F:ATP binding"/>
    <property type="evidence" value="ECO:0007669"/>
    <property type="project" value="UniProtKB-UniRule"/>
</dbReference>
<keyword evidence="21" id="KW-1185">Reference proteome</keyword>
<dbReference type="PIRSF" id="PIRSF003169">
    <property type="entry name" value="STHK_DegS"/>
    <property type="match status" value="1"/>
</dbReference>
<dbReference type="InterPro" id="IPR050482">
    <property type="entry name" value="Sensor_HK_TwoCompSys"/>
</dbReference>
<dbReference type="RefSeq" id="WP_007505784.1">
    <property type="nucleotide sequence ID" value="NZ_AFCE01000156.1"/>
</dbReference>
<dbReference type="CDD" id="cd16917">
    <property type="entry name" value="HATPase_UhpB-NarQ-NarX-like"/>
    <property type="match status" value="1"/>
</dbReference>
<dbReference type="KEGG" id="cthu:HUR95_00890"/>
<keyword evidence="13" id="KW-0411">Iron-sulfur</keyword>
<reference evidence="19 21" key="2">
    <citation type="journal article" date="2020" name="Extremophiles">
        <title>Genomic analysis of Caldalkalibacillus thermarum TA2.A1 reveals aerobic alkaliphilic metabolism and evolutionary hallmarks linking alkaliphilic bacteria and plant life.</title>
        <authorList>
            <person name="de Jong S.I."/>
            <person name="van den Broek M.A."/>
            <person name="Merkel A.Y."/>
            <person name="de la Torre Cortes P."/>
            <person name="Kalamorz F."/>
            <person name="Cook G.M."/>
            <person name="van Loosdrecht M.C.M."/>
            <person name="McMillan D.G.G."/>
        </authorList>
    </citation>
    <scope>NUCLEOTIDE SEQUENCE [LARGE SCALE GENOMIC DNA]</scope>
    <source>
        <strain evidence="19 21">TA2.A1</strain>
    </source>
</reference>
<gene>
    <name evidence="18" type="ORF">CathTA2_2416</name>
    <name evidence="19" type="ORF">HUR95_00890</name>
</gene>
<dbReference type="eggNOG" id="COG4585">
    <property type="taxonomic scope" value="Bacteria"/>
</dbReference>
<evidence type="ECO:0000256" key="6">
    <source>
        <dbReference type="ARBA" id="ARBA00022679"/>
    </source>
</evidence>
<evidence type="ECO:0000256" key="16">
    <source>
        <dbReference type="SAM" id="Coils"/>
    </source>
</evidence>
<evidence type="ECO:0000256" key="2">
    <source>
        <dbReference type="ARBA" id="ARBA00001966"/>
    </source>
</evidence>
<dbReference type="Pfam" id="PF07730">
    <property type="entry name" value="HisKA_3"/>
    <property type="match status" value="1"/>
</dbReference>
<evidence type="ECO:0000313" key="19">
    <source>
        <dbReference type="EMBL" id="QZT34028.1"/>
    </source>
</evidence>
<keyword evidence="10 15" id="KW-0067">ATP-binding</keyword>
<keyword evidence="16" id="KW-0175">Coiled coil</keyword>
<dbReference type="Gene3D" id="3.30.565.10">
    <property type="entry name" value="Histidine kinase-like ATPase, C-terminal domain"/>
    <property type="match status" value="1"/>
</dbReference>